<name>A0A6I2RC45_FLAPL</name>
<evidence type="ECO:0000256" key="2">
    <source>
        <dbReference type="ARBA" id="ARBA00023125"/>
    </source>
</evidence>
<reference evidence="5 6" key="1">
    <citation type="journal article" date="2019" name="Nat. Med.">
        <title>A library of human gut bacterial isolates paired with longitudinal multiomics data enables mechanistic microbiome research.</title>
        <authorList>
            <person name="Poyet M."/>
            <person name="Groussin M."/>
            <person name="Gibbons S.M."/>
            <person name="Avila-Pacheco J."/>
            <person name="Jiang X."/>
            <person name="Kearney S.M."/>
            <person name="Perrotta A.R."/>
            <person name="Berdy B."/>
            <person name="Zhao S."/>
            <person name="Lieberman T.D."/>
            <person name="Swanson P.K."/>
            <person name="Smith M."/>
            <person name="Roesemann S."/>
            <person name="Alexander J.E."/>
            <person name="Rich S.A."/>
            <person name="Livny J."/>
            <person name="Vlamakis H."/>
            <person name="Clish C."/>
            <person name="Bullock K."/>
            <person name="Deik A."/>
            <person name="Scott J."/>
            <person name="Pierce K.A."/>
            <person name="Xavier R.J."/>
            <person name="Alm E.J."/>
        </authorList>
    </citation>
    <scope>NUCLEOTIDE SEQUENCE [LARGE SCALE GENOMIC DNA]</scope>
    <source>
        <strain evidence="5 6">BIOML-A2</strain>
    </source>
</reference>
<dbReference type="Gene3D" id="1.10.10.10">
    <property type="entry name" value="Winged helix-like DNA-binding domain superfamily/Winged helix DNA-binding domain"/>
    <property type="match status" value="1"/>
</dbReference>
<dbReference type="GO" id="GO:0043565">
    <property type="term" value="F:sequence-specific DNA binding"/>
    <property type="evidence" value="ECO:0007669"/>
    <property type="project" value="InterPro"/>
</dbReference>
<dbReference type="Gene3D" id="1.20.120.530">
    <property type="entry name" value="GntR ligand-binding domain-like"/>
    <property type="match status" value="1"/>
</dbReference>
<dbReference type="SMART" id="SM00895">
    <property type="entry name" value="FCD"/>
    <property type="match status" value="1"/>
</dbReference>
<dbReference type="PRINTS" id="PR00033">
    <property type="entry name" value="HTHASNC"/>
</dbReference>
<dbReference type="InterPro" id="IPR000524">
    <property type="entry name" value="Tscrpt_reg_HTH_GntR"/>
</dbReference>
<dbReference type="InterPro" id="IPR036388">
    <property type="entry name" value="WH-like_DNA-bd_sf"/>
</dbReference>
<dbReference type="PROSITE" id="PS50949">
    <property type="entry name" value="HTH_GNTR"/>
    <property type="match status" value="1"/>
</dbReference>
<dbReference type="InterPro" id="IPR011711">
    <property type="entry name" value="GntR_C"/>
</dbReference>
<dbReference type="SUPFAM" id="SSF48008">
    <property type="entry name" value="GntR ligand-binding domain-like"/>
    <property type="match status" value="1"/>
</dbReference>
<dbReference type="RefSeq" id="WP_021632597.1">
    <property type="nucleotide sequence ID" value="NZ_JAQLWP010000004.1"/>
</dbReference>
<evidence type="ECO:0000313" key="5">
    <source>
        <dbReference type="EMBL" id="MSB21247.1"/>
    </source>
</evidence>
<keyword evidence="2" id="KW-0238">DNA-binding</keyword>
<dbReference type="PANTHER" id="PTHR43537">
    <property type="entry name" value="TRANSCRIPTIONAL REGULATOR, GNTR FAMILY"/>
    <property type="match status" value="1"/>
</dbReference>
<dbReference type="Pfam" id="PF00392">
    <property type="entry name" value="GntR"/>
    <property type="match status" value="1"/>
</dbReference>
<dbReference type="SMART" id="SM00345">
    <property type="entry name" value="HTH_GNTR"/>
    <property type="match status" value="1"/>
</dbReference>
<dbReference type="Pfam" id="PF07729">
    <property type="entry name" value="FCD"/>
    <property type="match status" value="1"/>
</dbReference>
<evidence type="ECO:0000256" key="1">
    <source>
        <dbReference type="ARBA" id="ARBA00023015"/>
    </source>
</evidence>
<keyword evidence="1" id="KW-0805">Transcription regulation</keyword>
<comment type="caution">
    <text evidence="5">The sequence shown here is derived from an EMBL/GenBank/DDBJ whole genome shotgun (WGS) entry which is preliminary data.</text>
</comment>
<gene>
    <name evidence="5" type="ORF">GKE97_17210</name>
</gene>
<evidence type="ECO:0000313" key="6">
    <source>
        <dbReference type="Proteomes" id="UP000434475"/>
    </source>
</evidence>
<dbReference type="InterPro" id="IPR000485">
    <property type="entry name" value="AsnC-type_HTH_dom"/>
</dbReference>
<dbReference type="AlphaFoldDB" id="A0A6I2RC45"/>
<evidence type="ECO:0000259" key="4">
    <source>
        <dbReference type="PROSITE" id="PS50949"/>
    </source>
</evidence>
<dbReference type="Proteomes" id="UP000434475">
    <property type="component" value="Unassembled WGS sequence"/>
</dbReference>
<dbReference type="SUPFAM" id="SSF46785">
    <property type="entry name" value="Winged helix' DNA-binding domain"/>
    <property type="match status" value="1"/>
</dbReference>
<organism evidence="5 6">
    <name type="scientific">Flavonifractor plautii</name>
    <name type="common">Fusobacterium plautii</name>
    <dbReference type="NCBI Taxonomy" id="292800"/>
    <lineage>
        <taxon>Bacteria</taxon>
        <taxon>Bacillati</taxon>
        <taxon>Bacillota</taxon>
        <taxon>Clostridia</taxon>
        <taxon>Eubacteriales</taxon>
        <taxon>Oscillospiraceae</taxon>
        <taxon>Flavonifractor</taxon>
    </lineage>
</organism>
<sequence length="225" mass="25526">MEGDETMAAIKKRSLVDQVYEMLRGDIITLRRPLGSKLNVNELQDELGVSCTPIREAVNRLQQEGLVVYENNVGAHILDLDQHDITEIEQLAMTLHCAAIRLAMAHGDRAAIVTGLEKYLEEYRRARNVQSEVMAVNRFVGTFYAHCGNRRLDANMISIQGQQLLLRYIYADCLTERGSHVEDFEGMLEAARRGDAEEVCVCLQRNTDRCIPVLMEYVLKEKAAR</sequence>
<proteinExistence type="predicted"/>
<dbReference type="InterPro" id="IPR008920">
    <property type="entry name" value="TF_FadR/GntR_C"/>
</dbReference>
<evidence type="ECO:0000256" key="3">
    <source>
        <dbReference type="ARBA" id="ARBA00023163"/>
    </source>
</evidence>
<feature type="domain" description="HTH gntR-type" evidence="4">
    <location>
        <begin position="13"/>
        <end position="80"/>
    </location>
</feature>
<dbReference type="InterPro" id="IPR036390">
    <property type="entry name" value="WH_DNA-bd_sf"/>
</dbReference>
<dbReference type="GO" id="GO:0003700">
    <property type="term" value="F:DNA-binding transcription factor activity"/>
    <property type="evidence" value="ECO:0007669"/>
    <property type="project" value="InterPro"/>
</dbReference>
<dbReference type="PANTHER" id="PTHR43537:SF5">
    <property type="entry name" value="UXU OPERON TRANSCRIPTIONAL REGULATOR"/>
    <property type="match status" value="1"/>
</dbReference>
<keyword evidence="3" id="KW-0804">Transcription</keyword>
<protein>
    <submittedName>
        <fullName evidence="5">GntR family transcriptional regulator</fullName>
    </submittedName>
</protein>
<accession>A0A6I2RC45</accession>
<dbReference type="EMBL" id="WKPR01000020">
    <property type="protein sequence ID" value="MSB21247.1"/>
    <property type="molecule type" value="Genomic_DNA"/>
</dbReference>